<organism evidence="1">
    <name type="scientific">marine sediment metagenome</name>
    <dbReference type="NCBI Taxonomy" id="412755"/>
    <lineage>
        <taxon>unclassified sequences</taxon>
        <taxon>metagenomes</taxon>
        <taxon>ecological metagenomes</taxon>
    </lineage>
</organism>
<sequence length="167" mass="18593">MGSNDGFQLTPHEVGNVTAQDIRPIGSRLSNYNAQFKGPRMSRDYTRSSFGFSKQLNPERIITDAFLAHGTDWALFEYNPYGKIVAGANVGGFVNPNRRRLTDDWAMIMGLGKVELVDFDIVGVGDDEGVVGSIVEYMNYPDEGWSSFGKKGDKQWKWFGNSWVPAA</sequence>
<protein>
    <submittedName>
        <fullName evidence="1">Uncharacterized protein</fullName>
    </submittedName>
</protein>
<proteinExistence type="predicted"/>
<name>A0A0F9Q9I2_9ZZZZ</name>
<comment type="caution">
    <text evidence="1">The sequence shown here is derived from an EMBL/GenBank/DDBJ whole genome shotgun (WGS) entry which is preliminary data.</text>
</comment>
<evidence type="ECO:0000313" key="1">
    <source>
        <dbReference type="EMBL" id="KKN40635.1"/>
    </source>
</evidence>
<reference evidence="1" key="1">
    <citation type="journal article" date="2015" name="Nature">
        <title>Complex archaea that bridge the gap between prokaryotes and eukaryotes.</title>
        <authorList>
            <person name="Spang A."/>
            <person name="Saw J.H."/>
            <person name="Jorgensen S.L."/>
            <person name="Zaremba-Niedzwiedzka K."/>
            <person name="Martijn J."/>
            <person name="Lind A.E."/>
            <person name="van Eijk R."/>
            <person name="Schleper C."/>
            <person name="Guy L."/>
            <person name="Ettema T.J."/>
        </authorList>
    </citation>
    <scope>NUCLEOTIDE SEQUENCE</scope>
</reference>
<dbReference type="EMBL" id="LAZR01001693">
    <property type="protein sequence ID" value="KKN40635.1"/>
    <property type="molecule type" value="Genomic_DNA"/>
</dbReference>
<dbReference type="AlphaFoldDB" id="A0A0F9Q9I2"/>
<accession>A0A0F9Q9I2</accession>
<gene>
    <name evidence="1" type="ORF">LCGC14_0731500</name>
</gene>